<dbReference type="InterPro" id="IPR011611">
    <property type="entry name" value="PfkB_dom"/>
</dbReference>
<dbReference type="PRINTS" id="PR00990">
    <property type="entry name" value="RIBOKINASE"/>
</dbReference>
<keyword evidence="2 4" id="KW-0808">Transferase</keyword>
<dbReference type="CDD" id="cd01168">
    <property type="entry name" value="adenosine_kinase"/>
    <property type="match status" value="1"/>
</dbReference>
<dbReference type="GO" id="GO:0016301">
    <property type="term" value="F:kinase activity"/>
    <property type="evidence" value="ECO:0007669"/>
    <property type="project" value="UniProtKB-KW"/>
</dbReference>
<accession>W2C3Y1</accession>
<dbReference type="AlphaFoldDB" id="W2C3Y1"/>
<dbReference type="InterPro" id="IPR052700">
    <property type="entry name" value="Carb_kinase_PfkB-like"/>
</dbReference>
<reference evidence="6 7" key="1">
    <citation type="submission" date="2013-11" db="EMBL/GenBank/DDBJ databases">
        <title>Single cell genomics of uncultured Tannerella BU063 (oral taxon 286).</title>
        <authorList>
            <person name="Beall C.J."/>
            <person name="Campbell A.G."/>
            <person name="Griffen A.L."/>
            <person name="Podar M."/>
            <person name="Leys E.J."/>
        </authorList>
    </citation>
    <scope>NUCLEOTIDE SEQUENCE [LARGE SCALE GENOMIC DNA]</scope>
    <source>
        <strain evidence="6">Cell 2</strain>
    </source>
</reference>
<name>W2C3Y1_9BACT</name>
<protein>
    <submittedName>
        <fullName evidence="6">Carbohydrate kinase</fullName>
    </submittedName>
</protein>
<evidence type="ECO:0000256" key="2">
    <source>
        <dbReference type="ARBA" id="ARBA00022679"/>
    </source>
</evidence>
<dbReference type="PATRIC" id="fig|1411148.3.peg.1254"/>
<dbReference type="InterPro" id="IPR029056">
    <property type="entry name" value="Ribokinase-like"/>
</dbReference>
<feature type="domain" description="Carbohydrate kinase PfkB" evidence="5">
    <location>
        <begin position="52"/>
        <end position="311"/>
    </location>
</feature>
<dbReference type="InterPro" id="IPR002173">
    <property type="entry name" value="Carboh/pur_kinase_PfkB_CS"/>
</dbReference>
<dbReference type="SUPFAM" id="SSF53613">
    <property type="entry name" value="Ribokinase-like"/>
    <property type="match status" value="1"/>
</dbReference>
<evidence type="ECO:0000256" key="1">
    <source>
        <dbReference type="ARBA" id="ARBA00010688"/>
    </source>
</evidence>
<comment type="similarity">
    <text evidence="1 4">Belongs to the carbohydrate kinase PfkB family.</text>
</comment>
<evidence type="ECO:0000313" key="6">
    <source>
        <dbReference type="EMBL" id="ETK01778.1"/>
    </source>
</evidence>
<dbReference type="Proteomes" id="UP000018837">
    <property type="component" value="Unassembled WGS sequence"/>
</dbReference>
<dbReference type="InterPro" id="IPR002139">
    <property type="entry name" value="Ribo/fructo_kinase"/>
</dbReference>
<dbReference type="Pfam" id="PF00294">
    <property type="entry name" value="PfkB"/>
    <property type="match status" value="1"/>
</dbReference>
<gene>
    <name evidence="6" type="ORF">N425_07990</name>
</gene>
<dbReference type="PANTHER" id="PTHR43320:SF3">
    <property type="entry name" value="CARBOHYDRATE KINASE PFKB DOMAIN-CONTAINING PROTEIN"/>
    <property type="match status" value="1"/>
</dbReference>
<evidence type="ECO:0000259" key="5">
    <source>
        <dbReference type="Pfam" id="PF00294"/>
    </source>
</evidence>
<dbReference type="PROSITE" id="PS00584">
    <property type="entry name" value="PFKB_KINASES_2"/>
    <property type="match status" value="1"/>
</dbReference>
<proteinExistence type="inferred from homology"/>
<sequence>MRIIGIGNALLDVLLRLESDATLQAMGMKKGVMELVDESTMRAIQQEQSGLERSDAPGGSVCNTMRALALLGASVGYVGKVGTDANGAFYEQAIRDAGVTPHIVRSEGISGCCTVLMSPDSERTMATFLGPAATLTSDEIMDETLRTYDCIYVEGYLISNASTDRLFLPILRRAKALGKKVALDLSNFNIVNGFSDMLHRAIPEYVDILFSNETEAEAYTGKSAEEALREIMKEVKYAVVTVGKDGALAGHDGQTVHVPAVSNNPVDTTGAGDNFAAGFLYGYSRGATLRQSAEIGALMAGNVVETVGPQIVPERWAQITSKVSSILG</sequence>
<dbReference type="Gene3D" id="3.40.1190.20">
    <property type="match status" value="1"/>
</dbReference>
<dbReference type="PANTHER" id="PTHR43320">
    <property type="entry name" value="SUGAR KINASE"/>
    <property type="match status" value="1"/>
</dbReference>
<dbReference type="EMBL" id="AYUF01000436">
    <property type="protein sequence ID" value="ETK01778.1"/>
    <property type="molecule type" value="Genomic_DNA"/>
</dbReference>
<evidence type="ECO:0000313" key="7">
    <source>
        <dbReference type="Proteomes" id="UP000018837"/>
    </source>
</evidence>
<organism evidence="6 7">
    <name type="scientific">Tannerella sp. oral taxon BU063 isolate Cell 2</name>
    <dbReference type="NCBI Taxonomy" id="1411148"/>
    <lineage>
        <taxon>Bacteria</taxon>
        <taxon>Pseudomonadati</taxon>
        <taxon>Bacteroidota</taxon>
        <taxon>Bacteroidia</taxon>
        <taxon>Bacteroidales</taxon>
        <taxon>Tannerellaceae</taxon>
        <taxon>Tannerella</taxon>
    </lineage>
</organism>
<evidence type="ECO:0000256" key="3">
    <source>
        <dbReference type="ARBA" id="ARBA00022777"/>
    </source>
</evidence>
<evidence type="ECO:0000256" key="4">
    <source>
        <dbReference type="RuleBase" id="RU003704"/>
    </source>
</evidence>
<keyword evidence="3 4" id="KW-0418">Kinase</keyword>
<comment type="caution">
    <text evidence="6">The sequence shown here is derived from an EMBL/GenBank/DDBJ whole genome shotgun (WGS) entry which is preliminary data.</text>
</comment>